<comment type="similarity">
    <text evidence="1">Belongs to the short-chain dehydrogenases/reductases (SDR) family.</text>
</comment>
<dbReference type="InterPro" id="IPR036291">
    <property type="entry name" value="NAD(P)-bd_dom_sf"/>
</dbReference>
<gene>
    <name evidence="3" type="ORF">ACFQ3F_02960</name>
</gene>
<accession>A0ABW3VXA6</accession>
<dbReference type="CDD" id="cd05233">
    <property type="entry name" value="SDR_c"/>
    <property type="match status" value="1"/>
</dbReference>
<keyword evidence="4" id="KW-1185">Reference proteome</keyword>
<organism evidence="3 4">
    <name type="scientific">Nocardioides ginsengisoli</name>
    <dbReference type="NCBI Taxonomy" id="363868"/>
    <lineage>
        <taxon>Bacteria</taxon>
        <taxon>Bacillati</taxon>
        <taxon>Actinomycetota</taxon>
        <taxon>Actinomycetes</taxon>
        <taxon>Propionibacteriales</taxon>
        <taxon>Nocardioidaceae</taxon>
        <taxon>Nocardioides</taxon>
    </lineage>
</organism>
<dbReference type="PRINTS" id="PR00080">
    <property type="entry name" value="SDRFAMILY"/>
</dbReference>
<dbReference type="Gene3D" id="3.40.50.720">
    <property type="entry name" value="NAD(P)-binding Rossmann-like Domain"/>
    <property type="match status" value="1"/>
</dbReference>
<dbReference type="NCBIfam" id="NF009466">
    <property type="entry name" value="PRK12826.1-2"/>
    <property type="match status" value="1"/>
</dbReference>
<proteinExistence type="inferred from homology"/>
<reference evidence="4" key="1">
    <citation type="journal article" date="2019" name="Int. J. Syst. Evol. Microbiol.">
        <title>The Global Catalogue of Microorganisms (GCM) 10K type strain sequencing project: providing services to taxonomists for standard genome sequencing and annotation.</title>
        <authorList>
            <consortium name="The Broad Institute Genomics Platform"/>
            <consortium name="The Broad Institute Genome Sequencing Center for Infectious Disease"/>
            <person name="Wu L."/>
            <person name="Ma J."/>
        </authorList>
    </citation>
    <scope>NUCLEOTIDE SEQUENCE [LARGE SCALE GENOMIC DNA]</scope>
    <source>
        <strain evidence="4">CCUG 52478</strain>
    </source>
</reference>
<protein>
    <submittedName>
        <fullName evidence="3">SDR family NAD(P)-dependent oxidoreductase</fullName>
        <ecNumber evidence="3">1.1.1.-</ecNumber>
    </submittedName>
</protein>
<dbReference type="GO" id="GO:0016491">
    <property type="term" value="F:oxidoreductase activity"/>
    <property type="evidence" value="ECO:0007669"/>
    <property type="project" value="UniProtKB-KW"/>
</dbReference>
<name>A0ABW3VXA6_9ACTN</name>
<comment type="caution">
    <text evidence="3">The sequence shown here is derived from an EMBL/GenBank/DDBJ whole genome shotgun (WGS) entry which is preliminary data.</text>
</comment>
<dbReference type="InterPro" id="IPR002347">
    <property type="entry name" value="SDR_fam"/>
</dbReference>
<dbReference type="EC" id="1.1.1.-" evidence="3"/>
<dbReference type="PANTHER" id="PTHR24321">
    <property type="entry name" value="DEHYDROGENASES, SHORT CHAIN"/>
    <property type="match status" value="1"/>
</dbReference>
<evidence type="ECO:0000313" key="4">
    <source>
        <dbReference type="Proteomes" id="UP001597229"/>
    </source>
</evidence>
<dbReference type="SUPFAM" id="SSF51735">
    <property type="entry name" value="NAD(P)-binding Rossmann-fold domains"/>
    <property type="match status" value="1"/>
</dbReference>
<sequence length="251" mass="25885">MSGMRRFDGRVVIVTGGASGIGKAAVCRFAAEGATVVVVDLDQAAGEGLVADLREQGASADFVRASVDDEAQVAELYASLMSRHGRLDVLVNNAGIVLESLGATTSLAEWRQVLSVNLDGVFLMAKHALPALRASGGGAIVNNASMLGRIGTPGATSYVASKHAVEGLTKNLALEHAAEGIRVNAVCPGYVNTPMIQADLEAQPGYLESLHPMGRLAEPEEVAAVIAFLASDEASFVTGSSYLVDGGYTAQ</sequence>
<dbReference type="PANTHER" id="PTHR24321:SF8">
    <property type="entry name" value="ESTRADIOL 17-BETA-DEHYDROGENASE 8-RELATED"/>
    <property type="match status" value="1"/>
</dbReference>
<evidence type="ECO:0000256" key="1">
    <source>
        <dbReference type="ARBA" id="ARBA00006484"/>
    </source>
</evidence>
<keyword evidence="2 3" id="KW-0560">Oxidoreductase</keyword>
<dbReference type="EMBL" id="JBHTLX010000005">
    <property type="protein sequence ID" value="MFD1246740.1"/>
    <property type="molecule type" value="Genomic_DNA"/>
</dbReference>
<dbReference type="NCBIfam" id="NF005559">
    <property type="entry name" value="PRK07231.1"/>
    <property type="match status" value="1"/>
</dbReference>
<dbReference type="PROSITE" id="PS00061">
    <property type="entry name" value="ADH_SHORT"/>
    <property type="match status" value="1"/>
</dbReference>
<dbReference type="Pfam" id="PF13561">
    <property type="entry name" value="adh_short_C2"/>
    <property type="match status" value="1"/>
</dbReference>
<dbReference type="InterPro" id="IPR020904">
    <property type="entry name" value="Sc_DH/Rdtase_CS"/>
</dbReference>
<dbReference type="PRINTS" id="PR00081">
    <property type="entry name" value="GDHRDH"/>
</dbReference>
<evidence type="ECO:0000256" key="2">
    <source>
        <dbReference type="ARBA" id="ARBA00023002"/>
    </source>
</evidence>
<dbReference type="Proteomes" id="UP001597229">
    <property type="component" value="Unassembled WGS sequence"/>
</dbReference>
<evidence type="ECO:0000313" key="3">
    <source>
        <dbReference type="EMBL" id="MFD1246740.1"/>
    </source>
</evidence>
<dbReference type="RefSeq" id="WP_367917782.1">
    <property type="nucleotide sequence ID" value="NZ_BAABAC010000005.1"/>
</dbReference>